<dbReference type="Proteomes" id="UP001163328">
    <property type="component" value="Chromosome"/>
</dbReference>
<dbReference type="EMBL" id="CP081495">
    <property type="protein sequence ID" value="UYW01793.1"/>
    <property type="molecule type" value="Genomic_DNA"/>
</dbReference>
<reference evidence="1" key="1">
    <citation type="submission" date="2021-08" db="EMBL/GenBank/DDBJ databases">
        <title>Flavobacterium sp. strain CC-SYL302.</title>
        <authorList>
            <person name="Lin S.-Y."/>
            <person name="Lee T.-H."/>
            <person name="Young C.-C."/>
        </authorList>
    </citation>
    <scope>NUCLEOTIDE SEQUENCE</scope>
    <source>
        <strain evidence="1">CC-SYL302</strain>
    </source>
</reference>
<dbReference type="RefSeq" id="WP_264434267.1">
    <property type="nucleotide sequence ID" value="NZ_CP081495.1"/>
</dbReference>
<organism evidence="1 2">
    <name type="scientific">Flavobacterium agricola</name>
    <dbReference type="NCBI Taxonomy" id="2870839"/>
    <lineage>
        <taxon>Bacteria</taxon>
        <taxon>Pseudomonadati</taxon>
        <taxon>Bacteroidota</taxon>
        <taxon>Flavobacteriia</taxon>
        <taxon>Flavobacteriales</taxon>
        <taxon>Flavobacteriaceae</taxon>
        <taxon>Flavobacterium</taxon>
    </lineage>
</organism>
<accession>A0ABY6M400</accession>
<keyword evidence="2" id="KW-1185">Reference proteome</keyword>
<name>A0ABY6M400_9FLAO</name>
<proteinExistence type="predicted"/>
<evidence type="ECO:0000313" key="1">
    <source>
        <dbReference type="EMBL" id="UYW01793.1"/>
    </source>
</evidence>
<evidence type="ECO:0000313" key="2">
    <source>
        <dbReference type="Proteomes" id="UP001163328"/>
    </source>
</evidence>
<gene>
    <name evidence="1" type="ORF">K5I29_02390</name>
</gene>
<protein>
    <submittedName>
        <fullName evidence="1">Uncharacterized protein</fullName>
    </submittedName>
</protein>
<sequence length="289" mass="31659">MSVYVECKGNETALKNTGAKEQCLEGLFIKPFLAHPGFSFETFEDAKNKEKWVQAIADKKIIPLFDVEELASANTEDTLFEGRRKQYVTAKGKKVSTFSSFLSLCSFNALKSYNGKEMQLFEFTEDGAVKAVHTDSKGVKGQFVVLNIGKRLDATADRPPSVLVTINYKDFNEFEDHGVILYPDFVADDLFGIFDVHLSQVSASTTEIVVKASTGCGNGGAAVSDLKLADFVVKDTSGQVQTVSFAENKEEYVLTGTDFADGFSVSLNDVVTIEDLSYEAVEPLVIKLT</sequence>